<dbReference type="PROSITE" id="PS00018">
    <property type="entry name" value="EF_HAND_1"/>
    <property type="match status" value="1"/>
</dbReference>
<dbReference type="EMBL" id="CAADRN010000248">
    <property type="protein sequence ID" value="VFU15916.1"/>
    <property type="molecule type" value="Genomic_DNA"/>
</dbReference>
<dbReference type="PROSITE" id="PS00448">
    <property type="entry name" value="CLOS_CELLULOSOME_RPT"/>
    <property type="match status" value="1"/>
</dbReference>
<dbReference type="Gene3D" id="1.10.1330.10">
    <property type="entry name" value="Dockerin domain"/>
    <property type="match status" value="1"/>
</dbReference>
<gene>
    <name evidence="2" type="ORF">SCFA_3210002</name>
</gene>
<dbReference type="InterPro" id="IPR018247">
    <property type="entry name" value="EF_Hand_1_Ca_BS"/>
</dbReference>
<dbReference type="Pfam" id="PF00404">
    <property type="entry name" value="Dockerin_1"/>
    <property type="match status" value="1"/>
</dbReference>
<dbReference type="InterPro" id="IPR016134">
    <property type="entry name" value="Dockerin_dom"/>
</dbReference>
<reference evidence="2" key="1">
    <citation type="submission" date="2019-03" db="EMBL/GenBank/DDBJ databases">
        <authorList>
            <person name="Hao L."/>
        </authorList>
    </citation>
    <scope>NUCLEOTIDE SEQUENCE</scope>
</reference>
<dbReference type="GO" id="GO:0000272">
    <property type="term" value="P:polysaccharide catabolic process"/>
    <property type="evidence" value="ECO:0007669"/>
    <property type="project" value="InterPro"/>
</dbReference>
<dbReference type="GO" id="GO:0030246">
    <property type="term" value="F:carbohydrate binding"/>
    <property type="evidence" value="ECO:0007669"/>
    <property type="project" value="InterPro"/>
</dbReference>
<accession>A0A485M8I1</accession>
<protein>
    <recommendedName>
        <fullName evidence="1">Dockerin domain-containing protein</fullName>
    </recommendedName>
</protein>
<evidence type="ECO:0000259" key="1">
    <source>
        <dbReference type="PROSITE" id="PS51766"/>
    </source>
</evidence>
<dbReference type="PROSITE" id="PS51766">
    <property type="entry name" value="DOCKERIN"/>
    <property type="match status" value="1"/>
</dbReference>
<sequence>MLTFLKKSAARRNLFIVLCAVVMLSLATAGAAQAQAPYPAFYGGLLKDTAGNDVAWDAVYGYMNGELRGELYKEDLRPEDYNAGEYGMPYNDLVWVKHLVVHCLESEGLAGCNNKPVTFKVEVDGVVYDAVSNPSPVLWKSHDVRQVDLTIAMSNPTGLEGTVLLDGKADHQGTVVKVTQGSTVKTVTTSSNGSYQVTGLAPGSCTVEYDNENARWKKVTKNATIISDQMIQMPLVTLYIGDMNSDNMINLQDLLWMSRHIGKNSTSADWSTARYADVNGDNAVNILDLIKVNQNIGL</sequence>
<dbReference type="SUPFAM" id="SSF63446">
    <property type="entry name" value="Type I dockerin domain"/>
    <property type="match status" value="1"/>
</dbReference>
<dbReference type="InterPro" id="IPR013784">
    <property type="entry name" value="Carb-bd-like_fold"/>
</dbReference>
<name>A0A485M8I1_9ZZZZ</name>
<dbReference type="InterPro" id="IPR002105">
    <property type="entry name" value="Dockerin_1_rpt"/>
</dbReference>
<proteinExistence type="predicted"/>
<feature type="domain" description="Dockerin" evidence="1">
    <location>
        <begin position="236"/>
        <end position="298"/>
    </location>
</feature>
<dbReference type="Gene3D" id="2.60.40.1120">
    <property type="entry name" value="Carboxypeptidase-like, regulatory domain"/>
    <property type="match status" value="1"/>
</dbReference>
<dbReference type="GO" id="GO:0004553">
    <property type="term" value="F:hydrolase activity, hydrolyzing O-glycosyl compounds"/>
    <property type="evidence" value="ECO:0007669"/>
    <property type="project" value="InterPro"/>
</dbReference>
<dbReference type="InterPro" id="IPR036439">
    <property type="entry name" value="Dockerin_dom_sf"/>
</dbReference>
<evidence type="ECO:0000313" key="2">
    <source>
        <dbReference type="EMBL" id="VFU15916.1"/>
    </source>
</evidence>
<dbReference type="SUPFAM" id="SSF49452">
    <property type="entry name" value="Starch-binding domain-like"/>
    <property type="match status" value="1"/>
</dbReference>
<organism evidence="2">
    <name type="scientific">anaerobic digester metagenome</name>
    <dbReference type="NCBI Taxonomy" id="1263854"/>
    <lineage>
        <taxon>unclassified sequences</taxon>
        <taxon>metagenomes</taxon>
        <taxon>ecological metagenomes</taxon>
    </lineage>
</organism>
<dbReference type="AlphaFoldDB" id="A0A485M8I1"/>